<dbReference type="InParanoid" id="A0A0G4ELF5"/>
<proteinExistence type="predicted"/>
<sequence>MEFVVSGRPITLPACVLAHLRSHHSTSCLALMLGDKWMEGAKKDEHGRVLLDYDVDSFAFIIKILHKECLELQQQELRREIANLGCLTVPPGLRKSYDSLSDLLGLRLSGEQHKFPLTCTTVKGEGEWIQDEGRLTTSEKVVLWFPVKSATAPTIAAFTVEASTAVKPRTPARLLFKIAIVGQCGQAATTAVMRRDRAVVTTNGEAPLLCFSGQQDKVGIGVLKRKVEVGMPLAFQRWNEVARTEQGFLGPKTVTWVRVKCRPFTNTWRTLPTVFTFKHGKTLEECV</sequence>
<evidence type="ECO:0000313" key="2">
    <source>
        <dbReference type="Proteomes" id="UP000041254"/>
    </source>
</evidence>
<dbReference type="Proteomes" id="UP000041254">
    <property type="component" value="Unassembled WGS sequence"/>
</dbReference>
<reference evidence="1 2" key="1">
    <citation type="submission" date="2014-11" db="EMBL/GenBank/DDBJ databases">
        <authorList>
            <person name="Zhu J."/>
            <person name="Qi W."/>
            <person name="Song R."/>
        </authorList>
    </citation>
    <scope>NUCLEOTIDE SEQUENCE [LARGE SCALE GENOMIC DNA]</scope>
</reference>
<protein>
    <submittedName>
        <fullName evidence="1">Uncharacterized protein</fullName>
    </submittedName>
</protein>
<dbReference type="VEuPathDB" id="CryptoDB:Vbra_5090"/>
<gene>
    <name evidence="1" type="ORF">Vbra_5090</name>
</gene>
<keyword evidence="2" id="KW-1185">Reference proteome</keyword>
<dbReference type="EMBL" id="CDMY01000257">
    <property type="protein sequence ID" value="CEL97839.1"/>
    <property type="molecule type" value="Genomic_DNA"/>
</dbReference>
<name>A0A0G4ELF5_VITBC</name>
<organism evidence="1 2">
    <name type="scientific">Vitrella brassicaformis (strain CCMP3155)</name>
    <dbReference type="NCBI Taxonomy" id="1169540"/>
    <lineage>
        <taxon>Eukaryota</taxon>
        <taxon>Sar</taxon>
        <taxon>Alveolata</taxon>
        <taxon>Colpodellida</taxon>
        <taxon>Vitrellaceae</taxon>
        <taxon>Vitrella</taxon>
    </lineage>
</organism>
<dbReference type="AlphaFoldDB" id="A0A0G4ELF5"/>
<evidence type="ECO:0000313" key="1">
    <source>
        <dbReference type="EMBL" id="CEL97839.1"/>
    </source>
</evidence>
<accession>A0A0G4ELF5</accession>